<dbReference type="InterPro" id="IPR036927">
    <property type="entry name" value="Cyt_c_oxase-like_su1_sf"/>
</dbReference>
<keyword evidence="5" id="KW-0349">Heme</keyword>
<keyword evidence="5" id="KW-0408">Iron</keyword>
<dbReference type="GO" id="GO:0020037">
    <property type="term" value="F:heme binding"/>
    <property type="evidence" value="ECO:0007669"/>
    <property type="project" value="InterPro"/>
</dbReference>
<keyword evidence="5" id="KW-0186">Copper</keyword>
<comment type="cofactor">
    <cofactor evidence="1">
        <name>heme</name>
        <dbReference type="ChEBI" id="CHEBI:30413"/>
    </cofactor>
</comment>
<dbReference type="AlphaFoldDB" id="A0A183TRV8"/>
<evidence type="ECO:0000256" key="1">
    <source>
        <dbReference type="ARBA" id="ARBA00001971"/>
    </source>
</evidence>
<proteinExistence type="inferred from homology"/>
<keyword evidence="5" id="KW-0999">Mitochondrion inner membrane</keyword>
<dbReference type="PANTHER" id="PTHR10422:SF18">
    <property type="entry name" value="CYTOCHROME C OXIDASE SUBUNIT 1"/>
    <property type="match status" value="1"/>
</dbReference>
<keyword evidence="5" id="KW-0679">Respiratory chain</keyword>
<dbReference type="GO" id="GO:0046872">
    <property type="term" value="F:metal ion binding"/>
    <property type="evidence" value="ECO:0007669"/>
    <property type="project" value="UniProtKB-KW"/>
</dbReference>
<evidence type="ECO:0000256" key="2">
    <source>
        <dbReference type="ARBA" id="ARBA00004673"/>
    </source>
</evidence>
<keyword evidence="6" id="KW-1133">Transmembrane helix</keyword>
<name>A0A183TRV8_SCHSO</name>
<organism evidence="8">
    <name type="scientific">Schistocephalus solidus</name>
    <name type="common">Tapeworm</name>
    <dbReference type="NCBI Taxonomy" id="70667"/>
    <lineage>
        <taxon>Eukaryota</taxon>
        <taxon>Metazoa</taxon>
        <taxon>Spiralia</taxon>
        <taxon>Lophotrochozoa</taxon>
        <taxon>Platyhelminthes</taxon>
        <taxon>Cestoda</taxon>
        <taxon>Eucestoda</taxon>
        <taxon>Diphyllobothriidea</taxon>
        <taxon>Diphyllobothriidae</taxon>
        <taxon>Schistocephalus</taxon>
    </lineage>
</organism>
<keyword evidence="5 6" id="KW-0472">Membrane</keyword>
<dbReference type="GO" id="GO:0004129">
    <property type="term" value="F:cytochrome-c oxidase activity"/>
    <property type="evidence" value="ECO:0007669"/>
    <property type="project" value="UniProtKB-EC"/>
</dbReference>
<dbReference type="PANTHER" id="PTHR10422">
    <property type="entry name" value="CYTOCHROME C OXIDASE SUBUNIT 1"/>
    <property type="match status" value="1"/>
</dbReference>
<comment type="subcellular location">
    <subcellularLocation>
        <location evidence="5">Mitochondrion inner membrane</location>
        <topology evidence="5">Multi-pass membrane protein</topology>
    </subcellularLocation>
</comment>
<evidence type="ECO:0000313" key="8">
    <source>
        <dbReference type="WBParaSite" id="SSLN_0001993201-mRNA-1"/>
    </source>
</evidence>
<comment type="pathway">
    <text evidence="2 5">Energy metabolism; oxidative phosphorylation.</text>
</comment>
<protein>
    <recommendedName>
        <fullName evidence="4 5">Cytochrome c oxidase subunit 1</fullName>
        <ecNumber evidence="5">7.1.1.9</ecNumber>
    </recommendedName>
</protein>
<dbReference type="Pfam" id="PF00115">
    <property type="entry name" value="COX1"/>
    <property type="match status" value="1"/>
</dbReference>
<accession>A0A183TRV8</accession>
<dbReference type="UniPathway" id="UPA00705"/>
<feature type="transmembrane region" description="Helical" evidence="6">
    <location>
        <begin position="61"/>
        <end position="81"/>
    </location>
</feature>
<keyword evidence="5" id="KW-0496">Mitochondrion</keyword>
<dbReference type="WBParaSite" id="SSLN_0001993201-mRNA-1">
    <property type="protein sequence ID" value="SSLN_0001993201-mRNA-1"/>
    <property type="gene ID" value="SSLN_0001993201"/>
</dbReference>
<dbReference type="Gene3D" id="1.20.210.10">
    <property type="entry name" value="Cytochrome c oxidase-like, subunit I domain"/>
    <property type="match status" value="1"/>
</dbReference>
<comment type="similarity">
    <text evidence="3 5">Belongs to the heme-copper respiratory oxidase family.</text>
</comment>
<dbReference type="InterPro" id="IPR023616">
    <property type="entry name" value="Cyt_c_oxase-like_su1_dom"/>
</dbReference>
<dbReference type="GO" id="GO:0006123">
    <property type="term" value="P:mitochondrial electron transport, cytochrome c to oxygen"/>
    <property type="evidence" value="ECO:0007669"/>
    <property type="project" value="TreeGrafter"/>
</dbReference>
<comment type="function">
    <text evidence="5">Component of the cytochrome c oxidase, the last enzyme in the mitochondrial electron transport chain which drives oxidative phosphorylation. The respiratory chain contains 3 multisubunit complexes succinate dehydrogenase (complex II, CII), ubiquinol-cytochrome c oxidoreductase (cytochrome b-c1 complex, complex III, CIII) and cytochrome c oxidase (complex IV, CIV), that cooperate to transfer electrons derived from NADH and succinate to molecular oxygen, creating an electrochemical gradient over the inner membrane that drives transmembrane transport and the ATP synthase. Cytochrome c oxidase is the component of the respiratory chain that catalyzes the reduction of oxygen to water. Electrons originating from reduced cytochrome c in the intermembrane space (IMS) are transferred via the dinuclear copper A center (CU(A)) of subunit 2 and heme A of subunit 1 to the active site in subunit 1, a binuclear center (BNC) formed by heme A3 and copper B (CU(B)). The BNC reduces molecular oxygen to 2 water molecules using 4 electrons from cytochrome c in the IMS and 4 protons from the mitochondrial matrix.</text>
</comment>
<dbReference type="InterPro" id="IPR000883">
    <property type="entry name" value="Cyt_C_Oxase_1"/>
</dbReference>
<keyword evidence="5" id="KW-0813">Transport</keyword>
<dbReference type="PRINTS" id="PR01165">
    <property type="entry name" value="CYCOXIDASEI"/>
</dbReference>
<evidence type="ECO:0000256" key="4">
    <source>
        <dbReference type="ARBA" id="ARBA00015947"/>
    </source>
</evidence>
<dbReference type="GO" id="GO:0005743">
    <property type="term" value="C:mitochondrial inner membrane"/>
    <property type="evidence" value="ECO:0007669"/>
    <property type="project" value="UniProtKB-SubCell"/>
</dbReference>
<evidence type="ECO:0000256" key="6">
    <source>
        <dbReference type="SAM" id="Phobius"/>
    </source>
</evidence>
<evidence type="ECO:0000256" key="3">
    <source>
        <dbReference type="ARBA" id="ARBA00009578"/>
    </source>
</evidence>
<dbReference type="SUPFAM" id="SSF81442">
    <property type="entry name" value="Cytochrome c oxidase subunit I-like"/>
    <property type="match status" value="1"/>
</dbReference>
<feature type="transmembrane region" description="Helical" evidence="6">
    <location>
        <begin position="93"/>
        <end position="116"/>
    </location>
</feature>
<keyword evidence="5 6" id="KW-0812">Transmembrane</keyword>
<evidence type="ECO:0000256" key="5">
    <source>
        <dbReference type="RuleBase" id="RU000369"/>
    </source>
</evidence>
<feature type="domain" description="Cytochrome oxidase subunit I profile" evidence="7">
    <location>
        <begin position="34"/>
        <end position="160"/>
    </location>
</feature>
<keyword evidence="5" id="KW-0479">Metal-binding</keyword>
<evidence type="ECO:0000259" key="7">
    <source>
        <dbReference type="PROSITE" id="PS50855"/>
    </source>
</evidence>
<keyword evidence="5" id="KW-0249">Electron transport</keyword>
<comment type="catalytic activity">
    <reaction evidence="5">
        <text>4 Fe(II)-[cytochrome c] + O2 + 8 H(+)(in) = 4 Fe(III)-[cytochrome c] + 2 H2O + 4 H(+)(out)</text>
        <dbReference type="Rhea" id="RHEA:11436"/>
        <dbReference type="Rhea" id="RHEA-COMP:10350"/>
        <dbReference type="Rhea" id="RHEA-COMP:14399"/>
        <dbReference type="ChEBI" id="CHEBI:15377"/>
        <dbReference type="ChEBI" id="CHEBI:15378"/>
        <dbReference type="ChEBI" id="CHEBI:15379"/>
        <dbReference type="ChEBI" id="CHEBI:29033"/>
        <dbReference type="ChEBI" id="CHEBI:29034"/>
        <dbReference type="EC" id="7.1.1.9"/>
    </reaction>
</comment>
<sequence>LMFSLHLAGVSRVLGSINFICTLYSAFVDNFISLYVLILPGFGMVSHVCRNLGCSYDTFGFYGLLFAMFSIVCLGSVVWGHHMFTVGLDVKTAVFFSSVTMIIGVPTGIKVFSWLYMILNSRVSMRGVTGIILSACVLDKILHDTWFVVAHFHYVMSLGSYSLAKKKIVLGYYGRPSILLNLCWAPTPYHSNFFNQGLFIDYRMLVF</sequence>
<dbReference type="EC" id="7.1.1.9" evidence="5"/>
<reference evidence="8" key="1">
    <citation type="submission" date="2016-06" db="UniProtKB">
        <authorList>
            <consortium name="WormBaseParasite"/>
        </authorList>
    </citation>
    <scope>IDENTIFICATION</scope>
</reference>
<dbReference type="PROSITE" id="PS50855">
    <property type="entry name" value="COX1"/>
    <property type="match status" value="1"/>
</dbReference>
<dbReference type="GO" id="GO:0015990">
    <property type="term" value="P:electron transport coupled proton transport"/>
    <property type="evidence" value="ECO:0007669"/>
    <property type="project" value="TreeGrafter"/>
</dbReference>